<evidence type="ECO:0000256" key="5">
    <source>
        <dbReference type="ARBA" id="ARBA00023136"/>
    </source>
</evidence>
<feature type="compositionally biased region" description="Low complexity" evidence="6">
    <location>
        <begin position="46"/>
        <end position="63"/>
    </location>
</feature>
<dbReference type="Pfam" id="PF04505">
    <property type="entry name" value="CD225"/>
    <property type="match status" value="1"/>
</dbReference>
<keyword evidence="5 7" id="KW-0472">Membrane</keyword>
<comment type="subcellular location">
    <subcellularLocation>
        <location evidence="1">Membrane</location>
    </subcellularLocation>
</comment>
<evidence type="ECO:0000256" key="4">
    <source>
        <dbReference type="ARBA" id="ARBA00022989"/>
    </source>
</evidence>
<evidence type="ECO:0000256" key="6">
    <source>
        <dbReference type="SAM" id="MobiDB-lite"/>
    </source>
</evidence>
<feature type="compositionally biased region" description="Low complexity" evidence="6">
    <location>
        <begin position="71"/>
        <end position="80"/>
    </location>
</feature>
<keyword evidence="4 7" id="KW-1133">Transmembrane helix</keyword>
<evidence type="ECO:0000256" key="3">
    <source>
        <dbReference type="ARBA" id="ARBA00022692"/>
    </source>
</evidence>
<dbReference type="InterPro" id="IPR051423">
    <property type="entry name" value="CD225/Dispanin"/>
</dbReference>
<feature type="transmembrane region" description="Helical" evidence="7">
    <location>
        <begin position="113"/>
        <end position="135"/>
    </location>
</feature>
<dbReference type="PANTHER" id="PTHR14948:SF46">
    <property type="entry name" value="DISPANIN SUBFAMILY A MEMBER 2B-LIKE-RELATED"/>
    <property type="match status" value="1"/>
</dbReference>
<accession>A0AAV2MC09</accession>
<evidence type="ECO:0000313" key="9">
    <source>
        <dbReference type="Proteomes" id="UP001497482"/>
    </source>
</evidence>
<reference evidence="8 9" key="1">
    <citation type="submission" date="2024-04" db="EMBL/GenBank/DDBJ databases">
        <authorList>
            <person name="Waldvogel A.-M."/>
            <person name="Schoenle A."/>
        </authorList>
    </citation>
    <scope>NUCLEOTIDE SEQUENCE [LARGE SCALE GENOMIC DNA]</scope>
</reference>
<gene>
    <name evidence="8" type="ORF">KC01_LOCUS37234</name>
</gene>
<evidence type="ECO:0000256" key="7">
    <source>
        <dbReference type="SAM" id="Phobius"/>
    </source>
</evidence>
<evidence type="ECO:0000256" key="1">
    <source>
        <dbReference type="ARBA" id="ARBA00004370"/>
    </source>
</evidence>
<keyword evidence="3 7" id="KW-0812">Transmembrane</keyword>
<feature type="region of interest" description="Disordered" evidence="6">
    <location>
        <begin position="1"/>
        <end position="80"/>
    </location>
</feature>
<evidence type="ECO:0000256" key="2">
    <source>
        <dbReference type="ARBA" id="ARBA00006843"/>
    </source>
</evidence>
<proteinExistence type="inferred from homology"/>
<evidence type="ECO:0000313" key="8">
    <source>
        <dbReference type="EMBL" id="CAL1610666.1"/>
    </source>
</evidence>
<dbReference type="Proteomes" id="UP001497482">
    <property type="component" value="Chromosome 7"/>
</dbReference>
<comment type="similarity">
    <text evidence="2">Belongs to the CD225/Dispanin family.</text>
</comment>
<dbReference type="PANTHER" id="PTHR14948">
    <property type="entry name" value="NG5"/>
    <property type="match status" value="1"/>
</dbReference>
<dbReference type="GO" id="GO:0016020">
    <property type="term" value="C:membrane"/>
    <property type="evidence" value="ECO:0007669"/>
    <property type="project" value="UniProtKB-SubCell"/>
</dbReference>
<dbReference type="AlphaFoldDB" id="A0AAV2MC09"/>
<protein>
    <recommendedName>
        <fullName evidence="10">Rhodopsin</fullName>
    </recommendedName>
</protein>
<evidence type="ECO:0008006" key="10">
    <source>
        <dbReference type="Google" id="ProtNLM"/>
    </source>
</evidence>
<dbReference type="EMBL" id="OZ035829">
    <property type="protein sequence ID" value="CAL1610666.1"/>
    <property type="molecule type" value="Genomic_DNA"/>
</dbReference>
<sequence>MENTQGNAPSQDKRAMAQGQQNPPPPYQEVSAMGDTQPAQFPGYSQQAYQNPYPGQPYQGQPYPGQPYPGQPYQGQPYLGQPYPGQVYPGQVYPGQTVITVQHAPLSPPENDYLVYSIITLLCCCFPLGIAALVFSIS</sequence>
<feature type="compositionally biased region" description="Polar residues" evidence="6">
    <location>
        <begin position="1"/>
        <end position="10"/>
    </location>
</feature>
<organism evidence="8 9">
    <name type="scientific">Knipowitschia caucasica</name>
    <name type="common">Caucasian dwarf goby</name>
    <name type="synonym">Pomatoschistus caucasicus</name>
    <dbReference type="NCBI Taxonomy" id="637954"/>
    <lineage>
        <taxon>Eukaryota</taxon>
        <taxon>Metazoa</taxon>
        <taxon>Chordata</taxon>
        <taxon>Craniata</taxon>
        <taxon>Vertebrata</taxon>
        <taxon>Euteleostomi</taxon>
        <taxon>Actinopterygii</taxon>
        <taxon>Neopterygii</taxon>
        <taxon>Teleostei</taxon>
        <taxon>Neoteleostei</taxon>
        <taxon>Acanthomorphata</taxon>
        <taxon>Gobiaria</taxon>
        <taxon>Gobiiformes</taxon>
        <taxon>Gobioidei</taxon>
        <taxon>Gobiidae</taxon>
        <taxon>Gobiinae</taxon>
        <taxon>Knipowitschia</taxon>
    </lineage>
</organism>
<dbReference type="InterPro" id="IPR007593">
    <property type="entry name" value="CD225/Dispanin_fam"/>
</dbReference>
<name>A0AAV2MC09_KNICA</name>
<keyword evidence="9" id="KW-1185">Reference proteome</keyword>